<dbReference type="GeneID" id="140595990"/>
<protein>
    <submittedName>
        <fullName evidence="3">Uncharacterized protein C2orf74-like</fullName>
    </submittedName>
</protein>
<gene>
    <name evidence="3" type="primary">LOC140595990</name>
</gene>
<accession>A0ABM4Z8Q0</accession>
<feature type="compositionally biased region" description="Basic and acidic residues" evidence="1">
    <location>
        <begin position="184"/>
        <end position="194"/>
    </location>
</feature>
<dbReference type="PANTHER" id="PTHR37882">
    <property type="entry name" value="HYPOTHETICAL PROTEIN LOC690352"/>
    <property type="match status" value="1"/>
</dbReference>
<evidence type="ECO:0000313" key="3">
    <source>
        <dbReference type="RefSeq" id="XP_072598911.1"/>
    </source>
</evidence>
<dbReference type="InterPro" id="IPR027813">
    <property type="entry name" value="DUF4642"/>
</dbReference>
<feature type="region of interest" description="Disordered" evidence="1">
    <location>
        <begin position="163"/>
        <end position="228"/>
    </location>
</feature>
<proteinExistence type="predicted"/>
<feature type="compositionally biased region" description="Basic and acidic residues" evidence="1">
    <location>
        <begin position="166"/>
        <end position="176"/>
    </location>
</feature>
<sequence>MTPGQPVVVDQDKTRSPEPVAGTPQHNGAMLWHPPHTRARGYKSHSEPPTIQSLFVTQTTKGLLTQAQETGPMCSVWGQLSLRERTQSYATVHGAADSKFVDKSSQSKVEETEKVPCTDGNGGEECVAAANVETNNTGNQEKTHVTQIMDLNAPTRPGILVHRRSKDVADTPLENKEEMEDEEDKMKEKQEPKNVKGNGEEDDDIQKPPIPLTKTHSVVENQKRPLKGVTFSREVIVVDLGKECPAPRSYTREHKERK</sequence>
<dbReference type="RefSeq" id="XP_072598911.1">
    <property type="nucleotide sequence ID" value="XM_072742810.1"/>
</dbReference>
<organism evidence="2 3">
    <name type="scientific">Vulpes vulpes</name>
    <name type="common">Red fox</name>
    <dbReference type="NCBI Taxonomy" id="9627"/>
    <lineage>
        <taxon>Eukaryota</taxon>
        <taxon>Metazoa</taxon>
        <taxon>Chordata</taxon>
        <taxon>Craniata</taxon>
        <taxon>Vertebrata</taxon>
        <taxon>Euteleostomi</taxon>
        <taxon>Mammalia</taxon>
        <taxon>Eutheria</taxon>
        <taxon>Laurasiatheria</taxon>
        <taxon>Carnivora</taxon>
        <taxon>Caniformia</taxon>
        <taxon>Canidae</taxon>
        <taxon>Vulpes</taxon>
    </lineage>
</organism>
<keyword evidence="2" id="KW-1185">Reference proteome</keyword>
<dbReference type="Pfam" id="PF15484">
    <property type="entry name" value="DUF4642"/>
    <property type="match status" value="1"/>
</dbReference>
<name>A0ABM4Z8Q0_VULVU</name>
<dbReference type="Proteomes" id="UP001652641">
    <property type="component" value="Chromosome 16"/>
</dbReference>
<evidence type="ECO:0000256" key="1">
    <source>
        <dbReference type="SAM" id="MobiDB-lite"/>
    </source>
</evidence>
<reference evidence="3" key="1">
    <citation type="submission" date="2025-08" db="UniProtKB">
        <authorList>
            <consortium name="RefSeq"/>
        </authorList>
    </citation>
    <scope>IDENTIFICATION</scope>
    <source>
        <tissue evidence="3">Cell line</tissue>
    </source>
</reference>
<evidence type="ECO:0000313" key="2">
    <source>
        <dbReference type="Proteomes" id="UP001652641"/>
    </source>
</evidence>
<feature type="region of interest" description="Disordered" evidence="1">
    <location>
        <begin position="1"/>
        <end position="47"/>
    </location>
</feature>
<feature type="region of interest" description="Disordered" evidence="1">
    <location>
        <begin position="101"/>
        <end position="121"/>
    </location>
</feature>